<organism evidence="1 2">
    <name type="scientific">Dyadobacter fermentans (strain ATCC 700827 / DSM 18053 / CIP 107007 / KCTC 52180 / NS114)</name>
    <dbReference type="NCBI Taxonomy" id="471854"/>
    <lineage>
        <taxon>Bacteria</taxon>
        <taxon>Pseudomonadati</taxon>
        <taxon>Bacteroidota</taxon>
        <taxon>Cytophagia</taxon>
        <taxon>Cytophagales</taxon>
        <taxon>Spirosomataceae</taxon>
        <taxon>Dyadobacter</taxon>
    </lineage>
</organism>
<dbReference type="EMBL" id="CP001619">
    <property type="protein sequence ID" value="ACT96713.1"/>
    <property type="molecule type" value="Genomic_DNA"/>
</dbReference>
<protein>
    <submittedName>
        <fullName evidence="1">Uncharacterized protein</fullName>
    </submittedName>
</protein>
<evidence type="ECO:0000313" key="2">
    <source>
        <dbReference type="Proteomes" id="UP000002011"/>
    </source>
</evidence>
<dbReference type="RefSeq" id="WP_015814953.1">
    <property type="nucleotide sequence ID" value="NC_013037.1"/>
</dbReference>
<dbReference type="STRING" id="471854.Dfer_5522"/>
<dbReference type="KEGG" id="dfe:Dfer_5522"/>
<proteinExistence type="predicted"/>
<keyword evidence="2" id="KW-1185">Reference proteome</keyword>
<dbReference type="HOGENOM" id="CLU_2245675_0_0_10"/>
<name>C6VVI3_DYAFD</name>
<dbReference type="OrthoDB" id="9866533at2"/>
<evidence type="ECO:0000313" key="1">
    <source>
        <dbReference type="EMBL" id="ACT96713.1"/>
    </source>
</evidence>
<gene>
    <name evidence="1" type="ordered locus">Dfer_5522</name>
</gene>
<accession>C6VVI3</accession>
<sequence>MASKSLAVMSETPAASPQFEFDFASVNFSVTGRDVSSGEPKAFQFQESANLNFSDEASLNKTIAEKPYLLQIIPQLVKLAVDSYDPANENAKKLKDDIAALLGL</sequence>
<dbReference type="Proteomes" id="UP000002011">
    <property type="component" value="Chromosome"/>
</dbReference>
<dbReference type="AlphaFoldDB" id="C6VVI3"/>
<reference evidence="1 2" key="1">
    <citation type="journal article" date="2009" name="Stand. Genomic Sci.">
        <title>Complete genome sequence of Dyadobacter fermentans type strain (NS114).</title>
        <authorList>
            <person name="Lang E."/>
            <person name="Lapidus A."/>
            <person name="Chertkov O."/>
            <person name="Brettin T."/>
            <person name="Detter J.C."/>
            <person name="Han C."/>
            <person name="Copeland A."/>
            <person name="Glavina Del Rio T."/>
            <person name="Nolan M."/>
            <person name="Chen F."/>
            <person name="Lucas S."/>
            <person name="Tice H."/>
            <person name="Cheng J.F."/>
            <person name="Land M."/>
            <person name="Hauser L."/>
            <person name="Chang Y.J."/>
            <person name="Jeffries C.D."/>
            <person name="Kopitz M."/>
            <person name="Bruce D."/>
            <person name="Goodwin L."/>
            <person name="Pitluck S."/>
            <person name="Ovchinnikova G."/>
            <person name="Pati A."/>
            <person name="Ivanova N."/>
            <person name="Mavrommatis K."/>
            <person name="Chen A."/>
            <person name="Palaniappan K."/>
            <person name="Chain P."/>
            <person name="Bristow J."/>
            <person name="Eisen J.A."/>
            <person name="Markowitz V."/>
            <person name="Hugenholtz P."/>
            <person name="Goker M."/>
            <person name="Rohde M."/>
            <person name="Kyrpides N.C."/>
            <person name="Klenk H.P."/>
        </authorList>
    </citation>
    <scope>NUCLEOTIDE SEQUENCE [LARGE SCALE GENOMIC DNA]</scope>
    <source>
        <strain evidence="2">ATCC 700827 / DSM 18053 / CIP 107007 / KCTC 52180 / NS114</strain>
    </source>
</reference>